<dbReference type="Proteomes" id="UP000054217">
    <property type="component" value="Unassembled WGS sequence"/>
</dbReference>
<evidence type="ECO:0000313" key="2">
    <source>
        <dbReference type="Proteomes" id="UP000054217"/>
    </source>
</evidence>
<dbReference type="EMBL" id="KN831991">
    <property type="protein sequence ID" value="KIO01043.1"/>
    <property type="molecule type" value="Genomic_DNA"/>
</dbReference>
<organism evidence="1 2">
    <name type="scientific">Pisolithus tinctorius Marx 270</name>
    <dbReference type="NCBI Taxonomy" id="870435"/>
    <lineage>
        <taxon>Eukaryota</taxon>
        <taxon>Fungi</taxon>
        <taxon>Dikarya</taxon>
        <taxon>Basidiomycota</taxon>
        <taxon>Agaricomycotina</taxon>
        <taxon>Agaricomycetes</taxon>
        <taxon>Agaricomycetidae</taxon>
        <taxon>Boletales</taxon>
        <taxon>Sclerodermatineae</taxon>
        <taxon>Pisolithaceae</taxon>
        <taxon>Pisolithus</taxon>
    </lineage>
</organism>
<reference evidence="1 2" key="1">
    <citation type="submission" date="2014-04" db="EMBL/GenBank/DDBJ databases">
        <authorList>
            <consortium name="DOE Joint Genome Institute"/>
            <person name="Kuo A."/>
            <person name="Kohler A."/>
            <person name="Costa M.D."/>
            <person name="Nagy L.G."/>
            <person name="Floudas D."/>
            <person name="Copeland A."/>
            <person name="Barry K.W."/>
            <person name="Cichocki N."/>
            <person name="Veneault-Fourrey C."/>
            <person name="LaButti K."/>
            <person name="Lindquist E.A."/>
            <person name="Lipzen A."/>
            <person name="Lundell T."/>
            <person name="Morin E."/>
            <person name="Murat C."/>
            <person name="Sun H."/>
            <person name="Tunlid A."/>
            <person name="Henrissat B."/>
            <person name="Grigoriev I.V."/>
            <person name="Hibbett D.S."/>
            <person name="Martin F."/>
            <person name="Nordberg H.P."/>
            <person name="Cantor M.N."/>
            <person name="Hua S.X."/>
        </authorList>
    </citation>
    <scope>NUCLEOTIDE SEQUENCE [LARGE SCALE GENOMIC DNA]</scope>
    <source>
        <strain evidence="1 2">Marx 270</strain>
    </source>
</reference>
<keyword evidence="2" id="KW-1185">Reference proteome</keyword>
<gene>
    <name evidence="1" type="ORF">M404DRAFT_1003335</name>
</gene>
<evidence type="ECO:0000313" key="1">
    <source>
        <dbReference type="EMBL" id="KIO01043.1"/>
    </source>
</evidence>
<dbReference type="AlphaFoldDB" id="A0A0C3IW29"/>
<protein>
    <submittedName>
        <fullName evidence="1">Uncharacterized protein</fullName>
    </submittedName>
</protein>
<dbReference type="HOGENOM" id="CLU_2347578_0_0_1"/>
<proteinExistence type="predicted"/>
<dbReference type="InParanoid" id="A0A0C3IW29"/>
<name>A0A0C3IW29_PISTI</name>
<accession>A0A0C3IW29</accession>
<sequence length="97" mass="10698">MHVRWYVQASESPSILHSPDLVTTPGPLNDWSPAAVSATLHVRTVRVSEPPCIASIAVQACATVCWGIHYQDTPTFLRMQVLSAKEITGDWGNLQWV</sequence>
<reference evidence="2" key="2">
    <citation type="submission" date="2015-01" db="EMBL/GenBank/DDBJ databases">
        <title>Evolutionary Origins and Diversification of the Mycorrhizal Mutualists.</title>
        <authorList>
            <consortium name="DOE Joint Genome Institute"/>
            <consortium name="Mycorrhizal Genomics Consortium"/>
            <person name="Kohler A."/>
            <person name="Kuo A."/>
            <person name="Nagy L.G."/>
            <person name="Floudas D."/>
            <person name="Copeland A."/>
            <person name="Barry K.W."/>
            <person name="Cichocki N."/>
            <person name="Veneault-Fourrey C."/>
            <person name="LaButti K."/>
            <person name="Lindquist E.A."/>
            <person name="Lipzen A."/>
            <person name="Lundell T."/>
            <person name="Morin E."/>
            <person name="Murat C."/>
            <person name="Riley R."/>
            <person name="Ohm R."/>
            <person name="Sun H."/>
            <person name="Tunlid A."/>
            <person name="Henrissat B."/>
            <person name="Grigoriev I.V."/>
            <person name="Hibbett D.S."/>
            <person name="Martin F."/>
        </authorList>
    </citation>
    <scope>NUCLEOTIDE SEQUENCE [LARGE SCALE GENOMIC DNA]</scope>
    <source>
        <strain evidence="2">Marx 270</strain>
    </source>
</reference>